<evidence type="ECO:0000313" key="3">
    <source>
        <dbReference type="Proteomes" id="UP000823775"/>
    </source>
</evidence>
<sequence length="77" mass="8572">VMASKGKEVVIANPSLKRLQKGTKGPSSSASKKAKYAPENWIDEGRLVLEFSTIRDKVPDLEFGYIFVELEECNLTL</sequence>
<evidence type="ECO:0000313" key="2">
    <source>
        <dbReference type="EMBL" id="MCD7453975.1"/>
    </source>
</evidence>
<feature type="region of interest" description="Disordered" evidence="1">
    <location>
        <begin position="1"/>
        <end position="34"/>
    </location>
</feature>
<name>A0ABS8S4E9_DATST</name>
<reference evidence="2 3" key="1">
    <citation type="journal article" date="2021" name="BMC Genomics">
        <title>Datura genome reveals duplications of psychoactive alkaloid biosynthetic genes and high mutation rate following tissue culture.</title>
        <authorList>
            <person name="Rajewski A."/>
            <person name="Carter-House D."/>
            <person name="Stajich J."/>
            <person name="Litt A."/>
        </authorList>
    </citation>
    <scope>NUCLEOTIDE SEQUENCE [LARGE SCALE GENOMIC DNA]</scope>
    <source>
        <strain evidence="2">AR-01</strain>
    </source>
</reference>
<organism evidence="2 3">
    <name type="scientific">Datura stramonium</name>
    <name type="common">Jimsonweed</name>
    <name type="synonym">Common thornapple</name>
    <dbReference type="NCBI Taxonomy" id="4076"/>
    <lineage>
        <taxon>Eukaryota</taxon>
        <taxon>Viridiplantae</taxon>
        <taxon>Streptophyta</taxon>
        <taxon>Embryophyta</taxon>
        <taxon>Tracheophyta</taxon>
        <taxon>Spermatophyta</taxon>
        <taxon>Magnoliopsida</taxon>
        <taxon>eudicotyledons</taxon>
        <taxon>Gunneridae</taxon>
        <taxon>Pentapetalae</taxon>
        <taxon>asterids</taxon>
        <taxon>lamiids</taxon>
        <taxon>Solanales</taxon>
        <taxon>Solanaceae</taxon>
        <taxon>Solanoideae</taxon>
        <taxon>Datureae</taxon>
        <taxon>Datura</taxon>
    </lineage>
</organism>
<comment type="caution">
    <text evidence="2">The sequence shown here is derived from an EMBL/GenBank/DDBJ whole genome shotgun (WGS) entry which is preliminary data.</text>
</comment>
<evidence type="ECO:0000256" key="1">
    <source>
        <dbReference type="SAM" id="MobiDB-lite"/>
    </source>
</evidence>
<gene>
    <name evidence="2" type="ORF">HAX54_022893</name>
</gene>
<feature type="non-terminal residue" evidence="2">
    <location>
        <position position="1"/>
    </location>
</feature>
<accession>A0ABS8S4E9</accession>
<protein>
    <submittedName>
        <fullName evidence="2">Uncharacterized protein</fullName>
    </submittedName>
</protein>
<dbReference type="EMBL" id="JACEIK010000277">
    <property type="protein sequence ID" value="MCD7453975.1"/>
    <property type="molecule type" value="Genomic_DNA"/>
</dbReference>
<dbReference type="Proteomes" id="UP000823775">
    <property type="component" value="Unassembled WGS sequence"/>
</dbReference>
<proteinExistence type="predicted"/>
<feature type="non-terminal residue" evidence="2">
    <location>
        <position position="77"/>
    </location>
</feature>
<keyword evidence="3" id="KW-1185">Reference proteome</keyword>